<dbReference type="PANTHER" id="PTHR43638">
    <property type="entry name" value="OXIDOREDUCTASE, ALDO/KETO REDUCTASE FAMILY PROTEIN"/>
    <property type="match status" value="1"/>
</dbReference>
<dbReference type="CDD" id="cd19138">
    <property type="entry name" value="AKR_YeaE"/>
    <property type="match status" value="1"/>
</dbReference>
<evidence type="ECO:0000256" key="1">
    <source>
        <dbReference type="PIRSR" id="PIRSR000097-1"/>
    </source>
</evidence>
<sequence length="278" mass="31176">MMDAKEIPAIGLGTWHMGDDPAKREQEIQALRAGIEAGAKVIDTAEMYGDGRSERLVGEAIAAFAREDLYLVSKFYPWHAGKEDLEATLDKSLARLRTDYLDLYLLHWSGNVPLEETVTELERLKKTGKIVHWGVSNFDVDEMQALFEVPQGTQCLTNQVLYNLGSRGIEYDLLPWMREKDLPLMAYSPIAQGDTLGGDLRNNSVLKSIADLHHRTVFQILLAWAVRDGSTLAIPQSGDAEHVRDNLQALNIRLSEEECALIDQEFPPPSHKQPLDIL</sequence>
<protein>
    <submittedName>
        <fullName evidence="5">Oxidoreductase</fullName>
    </submittedName>
</protein>
<keyword evidence="6" id="KW-1185">Reference proteome</keyword>
<proteinExistence type="predicted"/>
<evidence type="ECO:0000259" key="4">
    <source>
        <dbReference type="Pfam" id="PF00248"/>
    </source>
</evidence>
<dbReference type="PIRSF" id="PIRSF000097">
    <property type="entry name" value="AKR"/>
    <property type="match status" value="1"/>
</dbReference>
<dbReference type="InterPro" id="IPR023210">
    <property type="entry name" value="NADP_OxRdtase_dom"/>
</dbReference>
<dbReference type="Proteomes" id="UP000290567">
    <property type="component" value="Unassembled WGS sequence"/>
</dbReference>
<dbReference type="SUPFAM" id="SSF51430">
    <property type="entry name" value="NAD(P)-linked oxidoreductase"/>
    <property type="match status" value="1"/>
</dbReference>
<evidence type="ECO:0000256" key="3">
    <source>
        <dbReference type="PIRSR" id="PIRSR000097-3"/>
    </source>
</evidence>
<feature type="active site" description="Proton donor" evidence="1">
    <location>
        <position position="48"/>
    </location>
</feature>
<feature type="domain" description="NADP-dependent oxidoreductase" evidence="4">
    <location>
        <begin position="9"/>
        <end position="264"/>
    </location>
</feature>
<dbReference type="PRINTS" id="PR00069">
    <property type="entry name" value="ALDKETRDTASE"/>
</dbReference>
<gene>
    <name evidence="5" type="ORF">NRIC_14190</name>
</gene>
<dbReference type="PANTHER" id="PTHR43638:SF3">
    <property type="entry name" value="ALDEHYDE REDUCTASE"/>
    <property type="match status" value="1"/>
</dbReference>
<dbReference type="Gene3D" id="3.20.20.100">
    <property type="entry name" value="NADP-dependent oxidoreductase domain"/>
    <property type="match status" value="1"/>
</dbReference>
<dbReference type="Pfam" id="PF00248">
    <property type="entry name" value="Aldo_ket_red"/>
    <property type="match status" value="1"/>
</dbReference>
<accession>A0A4P5PC43</accession>
<dbReference type="OrthoDB" id="9773828at2"/>
<reference evidence="6" key="1">
    <citation type="submission" date="2019-02" db="EMBL/GenBank/DDBJ databases">
        <title>Draft genome sequence of Enterococcus sp. Gos25-1.</title>
        <authorList>
            <person name="Tanaka N."/>
            <person name="Shiwa Y."/>
            <person name="Fujita N."/>
        </authorList>
    </citation>
    <scope>NUCLEOTIDE SEQUENCE [LARGE SCALE GENOMIC DNA]</scope>
    <source>
        <strain evidence="6">Gos25-1</strain>
    </source>
</reference>
<comment type="caution">
    <text evidence="5">The sequence shown here is derived from an EMBL/GenBank/DDBJ whole genome shotgun (WGS) entry which is preliminary data.</text>
</comment>
<dbReference type="AlphaFoldDB" id="A0A4P5PC43"/>
<evidence type="ECO:0000313" key="6">
    <source>
        <dbReference type="Proteomes" id="UP000290567"/>
    </source>
</evidence>
<dbReference type="InterPro" id="IPR020471">
    <property type="entry name" value="AKR"/>
</dbReference>
<feature type="binding site" evidence="2">
    <location>
        <position position="107"/>
    </location>
    <ligand>
        <name>substrate</name>
    </ligand>
</feature>
<dbReference type="RefSeq" id="WP_146621980.1">
    <property type="nucleotide sequence ID" value="NZ_BJCC01000010.1"/>
</dbReference>
<evidence type="ECO:0000313" key="5">
    <source>
        <dbReference type="EMBL" id="GCF93528.1"/>
    </source>
</evidence>
<dbReference type="GO" id="GO:0016491">
    <property type="term" value="F:oxidoreductase activity"/>
    <property type="evidence" value="ECO:0007669"/>
    <property type="project" value="InterPro"/>
</dbReference>
<feature type="site" description="Lowers pKa of active site Tyr" evidence="3">
    <location>
        <position position="74"/>
    </location>
</feature>
<organism evidence="5 6">
    <name type="scientific">Enterococcus florum</name>
    <dbReference type="NCBI Taxonomy" id="2480627"/>
    <lineage>
        <taxon>Bacteria</taxon>
        <taxon>Bacillati</taxon>
        <taxon>Bacillota</taxon>
        <taxon>Bacilli</taxon>
        <taxon>Lactobacillales</taxon>
        <taxon>Enterococcaceae</taxon>
        <taxon>Enterococcus</taxon>
    </lineage>
</organism>
<dbReference type="EMBL" id="BJCC01000010">
    <property type="protein sequence ID" value="GCF93528.1"/>
    <property type="molecule type" value="Genomic_DNA"/>
</dbReference>
<dbReference type="InterPro" id="IPR036812">
    <property type="entry name" value="NAD(P)_OxRdtase_dom_sf"/>
</dbReference>
<name>A0A4P5PC43_9ENTE</name>
<evidence type="ECO:0000256" key="2">
    <source>
        <dbReference type="PIRSR" id="PIRSR000097-2"/>
    </source>
</evidence>